<evidence type="ECO:0008006" key="5">
    <source>
        <dbReference type="Google" id="ProtNLM"/>
    </source>
</evidence>
<reference evidence="4" key="1">
    <citation type="submission" date="2022-10" db="EMBL/GenBank/DDBJ databases">
        <title>The complete genomes of actinobacterial strains from the NBC collection.</title>
        <authorList>
            <person name="Joergensen T.S."/>
            <person name="Alvarez Arevalo M."/>
            <person name="Sterndorff E.B."/>
            <person name="Faurdal D."/>
            <person name="Vuksanovic O."/>
            <person name="Mourched A.-S."/>
            <person name="Charusanti P."/>
            <person name="Shaw S."/>
            <person name="Blin K."/>
            <person name="Weber T."/>
        </authorList>
    </citation>
    <scope>NUCLEOTIDE SEQUENCE</scope>
    <source>
        <strain evidence="4">NBC_00008</strain>
    </source>
</reference>
<protein>
    <recommendedName>
        <fullName evidence="5">Lipoprotein</fullName>
    </recommendedName>
</protein>
<feature type="signal peptide" evidence="3">
    <location>
        <begin position="1"/>
        <end position="26"/>
    </location>
</feature>
<keyword evidence="2" id="KW-0472">Membrane</keyword>
<proteinExistence type="predicted"/>
<evidence type="ECO:0000256" key="1">
    <source>
        <dbReference type="SAM" id="MobiDB-lite"/>
    </source>
</evidence>
<dbReference type="EMBL" id="CP108313">
    <property type="protein sequence ID" value="WTW71289.1"/>
    <property type="molecule type" value="Genomic_DNA"/>
</dbReference>
<feature type="transmembrane region" description="Helical" evidence="2">
    <location>
        <begin position="158"/>
        <end position="176"/>
    </location>
</feature>
<keyword evidence="3" id="KW-0732">Signal</keyword>
<evidence type="ECO:0000256" key="2">
    <source>
        <dbReference type="SAM" id="Phobius"/>
    </source>
</evidence>
<evidence type="ECO:0000256" key="3">
    <source>
        <dbReference type="SAM" id="SignalP"/>
    </source>
</evidence>
<organism evidence="4">
    <name type="scientific">Streptomyces sp. NBC_00008</name>
    <dbReference type="NCBI Taxonomy" id="2903610"/>
    <lineage>
        <taxon>Bacteria</taxon>
        <taxon>Bacillati</taxon>
        <taxon>Actinomycetota</taxon>
        <taxon>Actinomycetes</taxon>
        <taxon>Kitasatosporales</taxon>
        <taxon>Streptomycetaceae</taxon>
        <taxon>Streptomyces</taxon>
    </lineage>
</organism>
<keyword evidence="2" id="KW-0812">Transmembrane</keyword>
<dbReference type="AlphaFoldDB" id="A0AAU2VV93"/>
<gene>
    <name evidence="4" type="ORF">OG398_24980</name>
</gene>
<feature type="region of interest" description="Disordered" evidence="1">
    <location>
        <begin position="26"/>
        <end position="58"/>
    </location>
</feature>
<feature type="compositionally biased region" description="Polar residues" evidence="1">
    <location>
        <begin position="39"/>
        <end position="48"/>
    </location>
</feature>
<evidence type="ECO:0000313" key="4">
    <source>
        <dbReference type="EMBL" id="WTW71289.1"/>
    </source>
</evidence>
<feature type="chain" id="PRO_5043625980" description="Lipoprotein" evidence="3">
    <location>
        <begin position="27"/>
        <end position="187"/>
    </location>
</feature>
<name>A0AAU2VV93_9ACTN</name>
<keyword evidence="2" id="KW-1133">Transmembrane helix</keyword>
<accession>A0AAU2VV93</accession>
<sequence length="187" mass="19158">MRSIPLTFCAAAAAAATLMPASVALANSGSDHDQDSRSRATLSVSPSSIAPGGEVDLEVDGCKGKEAKGSSDAFVSEARFSPGDDRTLFAEARIRSDAEAGDYDIQVVCKDDKHTKVSGVVTVVHRNRPMPVAPVRAGGGGTAVLADQAAHQEGPGTIHAVVGLALAAVAAVAVAFRSVRRRRPALD</sequence>